<name>A0A183F9S7_HELPZ</name>
<dbReference type="GO" id="GO:0045337">
    <property type="term" value="P:farnesyl diphosphate biosynthetic process"/>
    <property type="evidence" value="ECO:0007669"/>
    <property type="project" value="TreeGrafter"/>
</dbReference>
<dbReference type="InterPro" id="IPR000092">
    <property type="entry name" value="Polyprenyl_synt"/>
</dbReference>
<dbReference type="SUPFAM" id="SSF48576">
    <property type="entry name" value="Terpenoid synthases"/>
    <property type="match status" value="1"/>
</dbReference>
<accession>A0A183F9S7</accession>
<dbReference type="WBParaSite" id="HPBE_0000291901-mRNA-1">
    <property type="protein sequence ID" value="HPBE_0000291901-mRNA-1"/>
    <property type="gene ID" value="HPBE_0000291901"/>
</dbReference>
<organism evidence="6 7">
    <name type="scientific">Heligmosomoides polygyrus</name>
    <name type="common">Parasitic roundworm</name>
    <dbReference type="NCBI Taxonomy" id="6339"/>
    <lineage>
        <taxon>Eukaryota</taxon>
        <taxon>Metazoa</taxon>
        <taxon>Ecdysozoa</taxon>
        <taxon>Nematoda</taxon>
        <taxon>Chromadorea</taxon>
        <taxon>Rhabditida</taxon>
        <taxon>Rhabditina</taxon>
        <taxon>Rhabditomorpha</taxon>
        <taxon>Strongyloidea</taxon>
        <taxon>Heligmosomidae</taxon>
        <taxon>Heligmosomoides</taxon>
    </lineage>
</organism>
<keyword evidence="6" id="KW-1185">Reference proteome</keyword>
<proteinExistence type="predicted"/>
<dbReference type="GO" id="GO:0004337">
    <property type="term" value="F:(2E,6E)-farnesyl diphosphate synthase activity"/>
    <property type="evidence" value="ECO:0007669"/>
    <property type="project" value="TreeGrafter"/>
</dbReference>
<dbReference type="InterPro" id="IPR008949">
    <property type="entry name" value="Isoprenoid_synthase_dom_sf"/>
</dbReference>
<comment type="pathway">
    <text evidence="5">Pheromone biosynthesis.</text>
</comment>
<evidence type="ECO:0000313" key="6">
    <source>
        <dbReference type="Proteomes" id="UP000050761"/>
    </source>
</evidence>
<dbReference type="AlphaFoldDB" id="A0A183F9S7"/>
<dbReference type="Gene3D" id="1.10.600.10">
    <property type="entry name" value="Farnesyl Diphosphate Synthase"/>
    <property type="match status" value="1"/>
</dbReference>
<sequence>LLGQLLDTTFARDVDSFSWNRYKQLVQMKTSHYSFFHPIEMAMLVSDRLDCHQELQHLAYQIGFLFQSQDDHLDVFGDPEVTGKIGTDIQDGKCTWISVRAAQKLREKQALEEFKVGVVPRARVHRHRSTVAQA</sequence>
<evidence type="ECO:0000256" key="3">
    <source>
        <dbReference type="ARBA" id="ARBA00022723"/>
    </source>
</evidence>
<dbReference type="Proteomes" id="UP000050761">
    <property type="component" value="Unassembled WGS sequence"/>
</dbReference>
<evidence type="ECO:0000256" key="4">
    <source>
        <dbReference type="ARBA" id="ARBA00022842"/>
    </source>
</evidence>
<keyword evidence="2" id="KW-0808">Transferase</keyword>
<protein>
    <submittedName>
        <fullName evidence="7">Farnesyl pyrophosphate synthase</fullName>
    </submittedName>
</protein>
<evidence type="ECO:0000256" key="5">
    <source>
        <dbReference type="ARBA" id="ARBA00033740"/>
    </source>
</evidence>
<dbReference type="GO" id="GO:0046872">
    <property type="term" value="F:metal ion binding"/>
    <property type="evidence" value="ECO:0007669"/>
    <property type="project" value="UniProtKB-KW"/>
</dbReference>
<dbReference type="GO" id="GO:0005737">
    <property type="term" value="C:cytoplasm"/>
    <property type="evidence" value="ECO:0007669"/>
    <property type="project" value="TreeGrafter"/>
</dbReference>
<reference evidence="7" key="1">
    <citation type="submission" date="2019-09" db="UniProtKB">
        <authorList>
            <consortium name="WormBaseParasite"/>
        </authorList>
    </citation>
    <scope>IDENTIFICATION</scope>
</reference>
<evidence type="ECO:0000256" key="2">
    <source>
        <dbReference type="ARBA" id="ARBA00022679"/>
    </source>
</evidence>
<keyword evidence="3" id="KW-0479">Metal-binding</keyword>
<keyword evidence="4" id="KW-0460">Magnesium</keyword>
<dbReference type="PANTHER" id="PTHR11525:SF0">
    <property type="entry name" value="FARNESYL PYROPHOSPHATE SYNTHASE"/>
    <property type="match status" value="1"/>
</dbReference>
<dbReference type="PANTHER" id="PTHR11525">
    <property type="entry name" value="FARNESYL-PYROPHOSPHATE SYNTHETASE"/>
    <property type="match status" value="1"/>
</dbReference>
<dbReference type="InterPro" id="IPR039702">
    <property type="entry name" value="FPS1-like"/>
</dbReference>
<evidence type="ECO:0000313" key="7">
    <source>
        <dbReference type="WBParaSite" id="HPBE_0000291901-mRNA-1"/>
    </source>
</evidence>
<dbReference type="Pfam" id="PF00348">
    <property type="entry name" value="polyprenyl_synt"/>
    <property type="match status" value="1"/>
</dbReference>
<evidence type="ECO:0000256" key="1">
    <source>
        <dbReference type="ARBA" id="ARBA00001946"/>
    </source>
</evidence>
<dbReference type="GO" id="GO:0004161">
    <property type="term" value="F:dimethylallyltranstransferase activity"/>
    <property type="evidence" value="ECO:0007669"/>
    <property type="project" value="TreeGrafter"/>
</dbReference>
<dbReference type="GO" id="GO:0042811">
    <property type="term" value="P:pheromone biosynthetic process"/>
    <property type="evidence" value="ECO:0007669"/>
    <property type="project" value="UniProtKB-ARBA"/>
</dbReference>
<comment type="cofactor">
    <cofactor evidence="1">
        <name>Mg(2+)</name>
        <dbReference type="ChEBI" id="CHEBI:18420"/>
    </cofactor>
</comment>